<dbReference type="Pfam" id="PF04307">
    <property type="entry name" value="YdjM"/>
    <property type="match status" value="1"/>
</dbReference>
<evidence type="ECO:0000313" key="2">
    <source>
        <dbReference type="EMBL" id="MFC5648150.1"/>
    </source>
</evidence>
<keyword evidence="3" id="KW-1185">Reference proteome</keyword>
<proteinExistence type="predicted"/>
<dbReference type="RefSeq" id="WP_379186816.1">
    <property type="nucleotide sequence ID" value="NZ_JBHSOW010000015.1"/>
</dbReference>
<gene>
    <name evidence="2" type="ORF">ACFPYJ_03275</name>
</gene>
<dbReference type="PANTHER" id="PTHR35531:SF1">
    <property type="entry name" value="INNER MEMBRANE PROTEIN YBCI-RELATED"/>
    <property type="match status" value="1"/>
</dbReference>
<evidence type="ECO:0000313" key="3">
    <source>
        <dbReference type="Proteomes" id="UP001596047"/>
    </source>
</evidence>
<reference evidence="3" key="1">
    <citation type="journal article" date="2019" name="Int. J. Syst. Evol. Microbiol.">
        <title>The Global Catalogue of Microorganisms (GCM) 10K type strain sequencing project: providing services to taxonomists for standard genome sequencing and annotation.</title>
        <authorList>
            <consortium name="The Broad Institute Genomics Platform"/>
            <consortium name="The Broad Institute Genome Sequencing Center for Infectious Disease"/>
            <person name="Wu L."/>
            <person name="Ma J."/>
        </authorList>
    </citation>
    <scope>NUCLEOTIDE SEQUENCE [LARGE SCALE GENOMIC DNA]</scope>
    <source>
        <strain evidence="3">CGMCC 1.3240</strain>
    </source>
</reference>
<evidence type="ECO:0000256" key="1">
    <source>
        <dbReference type="SAM" id="Phobius"/>
    </source>
</evidence>
<keyword evidence="1" id="KW-1133">Transmembrane helix</keyword>
<comment type="caution">
    <text evidence="2">The sequence shown here is derived from an EMBL/GenBank/DDBJ whole genome shotgun (WGS) entry which is preliminary data.</text>
</comment>
<keyword evidence="2" id="KW-0378">Hydrolase</keyword>
<accession>A0ABW0VQI0</accession>
<name>A0ABW0VQI0_9BACL</name>
<dbReference type="InterPro" id="IPR007404">
    <property type="entry name" value="YdjM-like"/>
</dbReference>
<feature type="transmembrane region" description="Helical" evidence="1">
    <location>
        <begin position="87"/>
        <end position="104"/>
    </location>
</feature>
<keyword evidence="1" id="KW-0472">Membrane</keyword>
<sequence>MKGSTHLAIGAAIGVASAAYYPFTFQNAALYITVASFSALSADLDGTSMLSSKINKVSKLLRELLLWGGILLAAAVVYLYFARDYFNVNLSAVAVMGFLIGFITKEGVMRNALVSAVGAAIIGAGWYWQLNWLMGFGLFIAWAPWLNHRGMTHTVWAIVIWGTIGYGLENQIHVDGVMIVSVIGYASHLVADTLTPAGVKWFYPISKKSIKI</sequence>
<dbReference type="GO" id="GO:0016787">
    <property type="term" value="F:hydrolase activity"/>
    <property type="evidence" value="ECO:0007669"/>
    <property type="project" value="UniProtKB-KW"/>
</dbReference>
<dbReference type="Proteomes" id="UP001596047">
    <property type="component" value="Unassembled WGS sequence"/>
</dbReference>
<organism evidence="2 3">
    <name type="scientific">Paenibacillus solisilvae</name>
    <dbReference type="NCBI Taxonomy" id="2486751"/>
    <lineage>
        <taxon>Bacteria</taxon>
        <taxon>Bacillati</taxon>
        <taxon>Bacillota</taxon>
        <taxon>Bacilli</taxon>
        <taxon>Bacillales</taxon>
        <taxon>Paenibacillaceae</taxon>
        <taxon>Paenibacillus</taxon>
    </lineage>
</organism>
<dbReference type="PANTHER" id="PTHR35531">
    <property type="entry name" value="INNER MEMBRANE PROTEIN YBCI-RELATED"/>
    <property type="match status" value="1"/>
</dbReference>
<dbReference type="EMBL" id="JBHSOW010000015">
    <property type="protein sequence ID" value="MFC5648150.1"/>
    <property type="molecule type" value="Genomic_DNA"/>
</dbReference>
<keyword evidence="1" id="KW-0812">Transmembrane</keyword>
<feature type="transmembrane region" description="Helical" evidence="1">
    <location>
        <begin position="64"/>
        <end position="81"/>
    </location>
</feature>
<protein>
    <submittedName>
        <fullName evidence="2">Metal-dependent hydrolase</fullName>
    </submittedName>
</protein>